<evidence type="ECO:0000256" key="3">
    <source>
        <dbReference type="SAM" id="Phobius"/>
    </source>
</evidence>
<dbReference type="InterPro" id="IPR052754">
    <property type="entry name" value="NTPase_KAP_P-loop"/>
</dbReference>
<name>A0A9J7BWV9_9BACT</name>
<dbReference type="KEGG" id="orp:MOP44_04935"/>
<feature type="transmembrane region" description="Helical" evidence="3">
    <location>
        <begin position="216"/>
        <end position="237"/>
    </location>
</feature>
<evidence type="ECO:0000259" key="4">
    <source>
        <dbReference type="Pfam" id="PF07693"/>
    </source>
</evidence>
<sequence length="724" mass="80400">MIVLRETRLPLAIGLFGNWGSGKSHFMNLMDRHIKMLAPPPPKSGSSQSLLSQEKWCQNVVPIYFNAWHYSDANLWASLVTEIFDKLFEHIRPKDKEFEVLQAQLKEAGGVTALAREELRNAEAEVRLARGALKSAEDQGTTAKQKLKSAIEGFRAALPDLASSDTEELSDLLGKPAAEATLEDVRKKRQELSSTLGSARELWRRATAPQGMTRRFTWLVGMLAAVLLMRFLLPMLIHASWFHNALGHLSMWVKAVILAVSAFLGWLTPAMRWIRNRLKELEAWQNKAEHASNNDPQILTLKGTIAQAEADAATAQATLERAEAREKLLASALNEMRPERQLISYIEARAKSSDYRGQLGLVSLARRDFQTLSDIFTDAEALSARIANSPDQADDLKGLHLSVNRVVLFIDDLDRCQPENVVDVLQAVHLLLAYPLFAVVVGVDQRCLKQSLRIRFKGLLTPPDEHGAGEGNRIRADELVATPLDYLEKIFHIPVHLPAMTPVGFEQLISKLTEPPNESGLNETEIPNVDLSFGPKLAVQSPSSGQEESPVQPAPAVEEMALSSPKPPPAESPAAVDTQPHVQLVGSVPLHSWEREALQNYSALIQTPRGATRFLNTYRLVRAGLSDAEWDSFRKQPGGRQEFQIAMLLLSVAAGQPSVAREWFRHLRSLKPSDTVSASSKLGEGNRSWAAFCDLYNHLVADAGEQFTSSLLEKWLKRVECFTF</sequence>
<dbReference type="AlphaFoldDB" id="A0A9J7BWV9"/>
<accession>A0A9J7BWV9</accession>
<feature type="coiled-coil region" evidence="1">
    <location>
        <begin position="274"/>
        <end position="325"/>
    </location>
</feature>
<reference evidence="5" key="1">
    <citation type="submission" date="2021-04" db="EMBL/GenBank/DDBJ databases">
        <title>Phylogenetic analysis of Acidobacteriaceae.</title>
        <authorList>
            <person name="Qiu L."/>
            <person name="Zhang Q."/>
        </authorList>
    </citation>
    <scope>NUCLEOTIDE SEQUENCE</scope>
    <source>
        <strain evidence="5">DSM 25168</strain>
    </source>
</reference>
<gene>
    <name evidence="5" type="ORF">MOP44_04935</name>
</gene>
<keyword evidence="6" id="KW-1185">Reference proteome</keyword>
<feature type="transmembrane region" description="Helical" evidence="3">
    <location>
        <begin position="249"/>
        <end position="267"/>
    </location>
</feature>
<dbReference type="Proteomes" id="UP001059380">
    <property type="component" value="Chromosome"/>
</dbReference>
<evidence type="ECO:0000256" key="1">
    <source>
        <dbReference type="SAM" id="Coils"/>
    </source>
</evidence>
<evidence type="ECO:0000256" key="2">
    <source>
        <dbReference type="SAM" id="MobiDB-lite"/>
    </source>
</evidence>
<feature type="compositionally biased region" description="Polar residues" evidence="2">
    <location>
        <begin position="540"/>
        <end position="549"/>
    </location>
</feature>
<feature type="region of interest" description="Disordered" evidence="2">
    <location>
        <begin position="534"/>
        <end position="577"/>
    </location>
</feature>
<protein>
    <submittedName>
        <fullName evidence="5">P-loop NTPase fold protein</fullName>
    </submittedName>
</protein>
<dbReference type="InterPro" id="IPR011646">
    <property type="entry name" value="KAP_P-loop"/>
</dbReference>
<keyword evidence="3" id="KW-0472">Membrane</keyword>
<dbReference type="PANTHER" id="PTHR22674">
    <property type="entry name" value="NTPASE, KAP FAMILY P-LOOP DOMAIN-CONTAINING 1"/>
    <property type="match status" value="1"/>
</dbReference>
<dbReference type="PANTHER" id="PTHR22674:SF6">
    <property type="entry name" value="NTPASE KAP FAMILY P-LOOP DOMAIN-CONTAINING PROTEIN 1"/>
    <property type="match status" value="1"/>
</dbReference>
<keyword evidence="3" id="KW-0812">Transmembrane</keyword>
<dbReference type="EMBL" id="CP093313">
    <property type="protein sequence ID" value="UWZ86977.1"/>
    <property type="molecule type" value="Genomic_DNA"/>
</dbReference>
<organism evidence="5 6">
    <name type="scientific">Occallatibacter riparius</name>
    <dbReference type="NCBI Taxonomy" id="1002689"/>
    <lineage>
        <taxon>Bacteria</taxon>
        <taxon>Pseudomonadati</taxon>
        <taxon>Acidobacteriota</taxon>
        <taxon>Terriglobia</taxon>
        <taxon>Terriglobales</taxon>
        <taxon>Acidobacteriaceae</taxon>
        <taxon>Occallatibacter</taxon>
    </lineage>
</organism>
<dbReference type="RefSeq" id="WP_260796612.1">
    <property type="nucleotide sequence ID" value="NZ_CP093313.1"/>
</dbReference>
<proteinExistence type="predicted"/>
<dbReference type="Pfam" id="PF07693">
    <property type="entry name" value="KAP_NTPase"/>
    <property type="match status" value="2"/>
</dbReference>
<keyword evidence="1" id="KW-0175">Coiled coil</keyword>
<evidence type="ECO:0000313" key="6">
    <source>
        <dbReference type="Proteomes" id="UP001059380"/>
    </source>
</evidence>
<feature type="domain" description="KAP NTPase" evidence="4">
    <location>
        <begin position="8"/>
        <end position="90"/>
    </location>
</feature>
<evidence type="ECO:0000313" key="5">
    <source>
        <dbReference type="EMBL" id="UWZ86977.1"/>
    </source>
</evidence>
<feature type="domain" description="KAP NTPase" evidence="4">
    <location>
        <begin position="402"/>
        <end position="622"/>
    </location>
</feature>
<keyword evidence="3" id="KW-1133">Transmembrane helix</keyword>